<dbReference type="EMBL" id="BDGX01000053">
    <property type="protein sequence ID" value="GAV56196.1"/>
    <property type="molecule type" value="Genomic_DNA"/>
</dbReference>
<reference evidence="1 2" key="1">
    <citation type="submission" date="2016-08" db="EMBL/GenBank/DDBJ databases">
        <title>Draft genome sequence of allopolyploid Zygosaccharomyces rouxii.</title>
        <authorList>
            <person name="Watanabe J."/>
            <person name="Uehara K."/>
            <person name="Mogi Y."/>
            <person name="Tsukioka Y."/>
        </authorList>
    </citation>
    <scope>NUCLEOTIDE SEQUENCE [LARGE SCALE GENOMIC DNA]</scope>
    <source>
        <strain evidence="1 2">NBRC 110957</strain>
    </source>
</reference>
<dbReference type="AlphaFoldDB" id="A0A1Q3AKA8"/>
<proteinExistence type="predicted"/>
<protein>
    <submittedName>
        <fullName evidence="1">Uncharacterized protein</fullName>
    </submittedName>
</protein>
<accession>A0A1Q3AKA8</accession>
<dbReference type="OrthoDB" id="4036215at2759"/>
<organism evidence="1 2">
    <name type="scientific">Zygosaccharomyces rouxii</name>
    <dbReference type="NCBI Taxonomy" id="4956"/>
    <lineage>
        <taxon>Eukaryota</taxon>
        <taxon>Fungi</taxon>
        <taxon>Dikarya</taxon>
        <taxon>Ascomycota</taxon>
        <taxon>Saccharomycotina</taxon>
        <taxon>Saccharomycetes</taxon>
        <taxon>Saccharomycetales</taxon>
        <taxon>Saccharomycetaceae</taxon>
        <taxon>Zygosaccharomyces</taxon>
    </lineage>
</organism>
<evidence type="ECO:0000313" key="2">
    <source>
        <dbReference type="Proteomes" id="UP000187013"/>
    </source>
</evidence>
<evidence type="ECO:0000313" key="1">
    <source>
        <dbReference type="EMBL" id="GAV56196.1"/>
    </source>
</evidence>
<comment type="caution">
    <text evidence="1">The sequence shown here is derived from an EMBL/GenBank/DDBJ whole genome shotgun (WGS) entry which is preliminary data.</text>
</comment>
<gene>
    <name evidence="1" type="ORF">ZYGR_0BA01020</name>
</gene>
<name>A0A1Q3AKA8_ZYGRO</name>
<sequence length="310" mass="35671">MDPAISGNFNSFAQMVLNSEHQQNNFEADFYDFYMYDGNWEENQNGEDDHDDDDDEDLGFESSQLHQLVHTQPIHLINYQMLSDYTSRREKAFEGPASSRSSILASFEDIEVISENAVNFFDSGNTTNDVNTAATSATSAHFKHDPMDVAPEEWTLWKQQLQISNFHENNTTIVGVSETNGDAVSSKHTQEVDWDVPRSLPFENKDAGHYLDFTQCINPQEELEVSPLHLQQPPQRHNLNNSDSNYKYQITTEASSTGRRPTEEENFFVKTLNSKLSRYTGYFGAGSRDQEYHDKVRFQEISYKFSKTYF</sequence>
<dbReference type="Proteomes" id="UP000187013">
    <property type="component" value="Unassembled WGS sequence"/>
</dbReference>